<dbReference type="GO" id="GO:0005814">
    <property type="term" value="C:centriole"/>
    <property type="evidence" value="ECO:0007669"/>
    <property type="project" value="UniProtKB-SubCell"/>
</dbReference>
<evidence type="ECO:0000313" key="14">
    <source>
        <dbReference type="Proteomes" id="UP000549394"/>
    </source>
</evidence>
<comment type="caution">
    <text evidence="13">The sequence shown here is derived from an EMBL/GenBank/DDBJ whole genome shotgun (WGS) entry which is preliminary data.</text>
</comment>
<evidence type="ECO:0000256" key="6">
    <source>
        <dbReference type="ARBA" id="ARBA00023054"/>
    </source>
</evidence>
<evidence type="ECO:0000256" key="5">
    <source>
        <dbReference type="ARBA" id="ARBA00022737"/>
    </source>
</evidence>
<feature type="compositionally biased region" description="Polar residues" evidence="12">
    <location>
        <begin position="18"/>
        <end position="28"/>
    </location>
</feature>
<dbReference type="PANTHER" id="PTHR28618:SF1">
    <property type="entry name" value="CENTROSOMAL PROTEIN POC5"/>
    <property type="match status" value="1"/>
</dbReference>
<organism evidence="13 14">
    <name type="scientific">Dimorphilus gyrociliatus</name>
    <dbReference type="NCBI Taxonomy" id="2664684"/>
    <lineage>
        <taxon>Eukaryota</taxon>
        <taxon>Metazoa</taxon>
        <taxon>Spiralia</taxon>
        <taxon>Lophotrochozoa</taxon>
        <taxon>Annelida</taxon>
        <taxon>Polychaeta</taxon>
        <taxon>Polychaeta incertae sedis</taxon>
        <taxon>Dinophilidae</taxon>
        <taxon>Dimorphilus</taxon>
    </lineage>
</organism>
<evidence type="ECO:0000256" key="4">
    <source>
        <dbReference type="ARBA" id="ARBA00022490"/>
    </source>
</evidence>
<gene>
    <name evidence="13" type="ORF">DGYR_LOCUS5285</name>
</gene>
<evidence type="ECO:0000256" key="8">
    <source>
        <dbReference type="ARBA" id="ARBA00023306"/>
    </source>
</evidence>
<evidence type="ECO:0000256" key="12">
    <source>
        <dbReference type="SAM" id="MobiDB-lite"/>
    </source>
</evidence>
<evidence type="ECO:0000256" key="7">
    <source>
        <dbReference type="ARBA" id="ARBA00023212"/>
    </source>
</evidence>
<comment type="similarity">
    <text evidence="2">Belongs to the POC5 family.</text>
</comment>
<comment type="function">
    <text evidence="10">Essential for the assembly of the distal half of centrioles, required for centriole elongation. Acts as a negative regulator of centriole elongation.</text>
</comment>
<keyword evidence="7" id="KW-0206">Cytoskeleton</keyword>
<comment type="subcellular location">
    <subcellularLocation>
        <location evidence="1">Cytoplasm</location>
        <location evidence="1">Cytoskeleton</location>
        <location evidence="1">Microtubule organizing center</location>
        <location evidence="1">Centrosome</location>
        <location evidence="1">Centriole</location>
    </subcellularLocation>
</comment>
<dbReference type="Proteomes" id="UP000549394">
    <property type="component" value="Unassembled WGS sequence"/>
</dbReference>
<dbReference type="InterPro" id="IPR033351">
    <property type="entry name" value="POC5"/>
</dbReference>
<keyword evidence="8" id="KW-0131">Cell cycle</keyword>
<dbReference type="PANTHER" id="PTHR28618">
    <property type="entry name" value="CENTROSOMAL PROTEIN POC5"/>
    <property type="match status" value="1"/>
</dbReference>
<name>A0A7I8VMI8_9ANNE</name>
<evidence type="ECO:0000256" key="9">
    <source>
        <dbReference type="ARBA" id="ARBA00031694"/>
    </source>
</evidence>
<keyword evidence="5" id="KW-0677">Repeat</keyword>
<feature type="coiled-coil region" evidence="11">
    <location>
        <begin position="340"/>
        <end position="374"/>
    </location>
</feature>
<reference evidence="13 14" key="1">
    <citation type="submission" date="2020-08" db="EMBL/GenBank/DDBJ databases">
        <authorList>
            <person name="Hejnol A."/>
        </authorList>
    </citation>
    <scope>NUCLEOTIDE SEQUENCE [LARGE SCALE GENOMIC DNA]</scope>
</reference>
<evidence type="ECO:0000313" key="13">
    <source>
        <dbReference type="EMBL" id="CAD5116684.1"/>
    </source>
</evidence>
<evidence type="ECO:0000256" key="10">
    <source>
        <dbReference type="ARBA" id="ARBA00049959"/>
    </source>
</evidence>
<evidence type="ECO:0000256" key="2">
    <source>
        <dbReference type="ARBA" id="ARBA00010411"/>
    </source>
</evidence>
<evidence type="ECO:0000256" key="11">
    <source>
        <dbReference type="SAM" id="Coils"/>
    </source>
</evidence>
<evidence type="ECO:0000256" key="1">
    <source>
        <dbReference type="ARBA" id="ARBA00004114"/>
    </source>
</evidence>
<keyword evidence="4" id="KW-0963">Cytoplasm</keyword>
<keyword evidence="14" id="KW-1185">Reference proteome</keyword>
<feature type="region of interest" description="Disordered" evidence="12">
    <location>
        <begin position="1"/>
        <end position="44"/>
    </location>
</feature>
<dbReference type="EMBL" id="CAJFCJ010000006">
    <property type="protein sequence ID" value="CAD5116684.1"/>
    <property type="molecule type" value="Genomic_DNA"/>
</dbReference>
<accession>A0A7I8VMI8</accession>
<proteinExistence type="inferred from homology"/>
<dbReference type="OrthoDB" id="10064898at2759"/>
<feature type="coiled-coil region" evidence="11">
    <location>
        <begin position="207"/>
        <end position="248"/>
    </location>
</feature>
<keyword evidence="6 11" id="KW-0175">Coiled coil</keyword>
<dbReference type="AlphaFoldDB" id="A0A7I8VMI8"/>
<protein>
    <recommendedName>
        <fullName evidence="3">Centrosomal protein POC5</fullName>
    </recommendedName>
    <alternativeName>
        <fullName evidence="9">Protein of centriole 5</fullName>
    </alternativeName>
</protein>
<sequence length="521" mass="58589">MMSGIEENADPSLPGYARSNSSLNSSGIPQLPPDSPGSSVSSRLQNEYDQLLKLATILPEEKELAIEEDLRSLSTIEPAMYDPEEERNNTLTPRSDRQEQGINVQVIKENGNHSLDVQVVREFNDVEKADSIANSLGSDPLLTRKFSLPAVGDSKSESDTSSIRSALAAASYKPSIDADMSRIETLLDSWLYDVKKNVLDECSQLKLRMLERERDEILKEKKKTTEELLEYQKQIDSLKEVLNSYEQTCHKKDTIINNLSKSLQKSKDKMETLKTFCEWRLNHADSAREKFCTKMAAKQHDISVKKTVFFAWKSIVQTSWKVRAEKACQAKAEEICRKLSDDYETKISKLNGELEDARTVIAKLHGERERYEDSMKKAFMRGVSALNTEAMAIFNGDEEEKPQRSLDVAETDEPERINVPIPTHSQTDPLKARAALVAKKSTKPRSFGPKSELKNACAQGAVHTLRPPVSSIVVERHQPVVKETVGQATAMCYPAKKTNNMKTNQKKGQSTIVRHVLHQAH</sequence>
<evidence type="ECO:0000256" key="3">
    <source>
        <dbReference type="ARBA" id="ARBA00014910"/>
    </source>
</evidence>